<protein>
    <submittedName>
        <fullName evidence="2">Uncharacterized protein</fullName>
    </submittedName>
</protein>
<proteinExistence type="predicted"/>
<accession>A0A2K8SHT8</accession>
<evidence type="ECO:0000256" key="1">
    <source>
        <dbReference type="SAM" id="MobiDB-lite"/>
    </source>
</evidence>
<evidence type="ECO:0000313" key="3">
    <source>
        <dbReference type="Proteomes" id="UP000232003"/>
    </source>
</evidence>
<dbReference type="AlphaFoldDB" id="A0A2K8SHT8"/>
<organism evidence="2 3">
    <name type="scientific">Nostoc flagelliforme CCNUN1</name>
    <dbReference type="NCBI Taxonomy" id="2038116"/>
    <lineage>
        <taxon>Bacteria</taxon>
        <taxon>Bacillati</taxon>
        <taxon>Cyanobacteriota</taxon>
        <taxon>Cyanophyceae</taxon>
        <taxon>Nostocales</taxon>
        <taxon>Nostocaceae</taxon>
        <taxon>Nostoc</taxon>
    </lineage>
</organism>
<keyword evidence="3" id="KW-1185">Reference proteome</keyword>
<gene>
    <name evidence="2" type="ORF">COO91_00845</name>
</gene>
<dbReference type="Proteomes" id="UP000232003">
    <property type="component" value="Chromosome"/>
</dbReference>
<evidence type="ECO:0000313" key="2">
    <source>
        <dbReference type="EMBL" id="AUB34997.1"/>
    </source>
</evidence>
<feature type="region of interest" description="Disordered" evidence="1">
    <location>
        <begin position="33"/>
        <end position="53"/>
    </location>
</feature>
<reference evidence="2 3" key="1">
    <citation type="submission" date="2017-11" db="EMBL/GenBank/DDBJ databases">
        <title>Complete genome of a free-living desiccation-tolerant cyanobacterium and its photosynthetic adaptation to extreme terrestrial habitat.</title>
        <authorList>
            <person name="Shang J."/>
        </authorList>
    </citation>
    <scope>NUCLEOTIDE SEQUENCE [LARGE SCALE GENOMIC DNA]</scope>
    <source>
        <strain evidence="2 3">CCNUN1</strain>
    </source>
</reference>
<sequence length="53" mass="5818">MAIAKKAYLLKLILGNNKLASITLVIKCFKNAGSNSPKKQSNHLFRAWSGKNS</sequence>
<dbReference type="KEGG" id="nfl:COO91_00845"/>
<name>A0A2K8SHT8_9NOSO</name>
<feature type="compositionally biased region" description="Polar residues" evidence="1">
    <location>
        <begin position="33"/>
        <end position="43"/>
    </location>
</feature>
<dbReference type="EMBL" id="CP024785">
    <property type="protein sequence ID" value="AUB34997.1"/>
    <property type="molecule type" value="Genomic_DNA"/>
</dbReference>